<evidence type="ECO:0000256" key="3">
    <source>
        <dbReference type="ARBA" id="ARBA00022964"/>
    </source>
</evidence>
<protein>
    <recommendedName>
        <fullName evidence="6">Alpha-ketoglutarate-dependent dioxygenase AlkB-like domain-containing protein</fullName>
    </recommendedName>
</protein>
<evidence type="ECO:0000256" key="2">
    <source>
        <dbReference type="ARBA" id="ARBA00022723"/>
    </source>
</evidence>
<evidence type="ECO:0000256" key="5">
    <source>
        <dbReference type="ARBA" id="ARBA00023004"/>
    </source>
</evidence>
<dbReference type="InterPro" id="IPR027450">
    <property type="entry name" value="AlkB-like"/>
</dbReference>
<name>A0ABR1BJL7_POLSC</name>
<dbReference type="Pfam" id="PF13532">
    <property type="entry name" value="2OG-FeII_Oxy_2"/>
    <property type="match status" value="1"/>
</dbReference>
<comment type="caution">
    <text evidence="7">The sequence shown here is derived from an EMBL/GenBank/DDBJ whole genome shotgun (WGS) entry which is preliminary data.</text>
</comment>
<dbReference type="SUPFAM" id="SSF51197">
    <property type="entry name" value="Clavaminate synthase-like"/>
    <property type="match status" value="1"/>
</dbReference>
<comment type="cofactor">
    <cofactor evidence="1">
        <name>Fe(2+)</name>
        <dbReference type="ChEBI" id="CHEBI:29033"/>
    </cofactor>
</comment>
<accession>A0ABR1BJL7</accession>
<keyword evidence="4" id="KW-0560">Oxidoreductase</keyword>
<dbReference type="PANTHER" id="PTHR16557">
    <property type="entry name" value="ALKYLATED DNA REPAIR PROTEIN ALKB-RELATED"/>
    <property type="match status" value="1"/>
</dbReference>
<dbReference type="Proteomes" id="UP001359485">
    <property type="component" value="Unassembled WGS sequence"/>
</dbReference>
<gene>
    <name evidence="7" type="ORF">RUM44_013987</name>
</gene>
<keyword evidence="3" id="KW-0223">Dioxygenase</keyword>
<evidence type="ECO:0000313" key="7">
    <source>
        <dbReference type="EMBL" id="KAK6642264.1"/>
    </source>
</evidence>
<dbReference type="InterPro" id="IPR004574">
    <property type="entry name" value="Alkb"/>
</dbReference>
<keyword evidence="8" id="KW-1185">Reference proteome</keyword>
<organism evidence="7 8">
    <name type="scientific">Polyplax serrata</name>
    <name type="common">Common mouse louse</name>
    <dbReference type="NCBI Taxonomy" id="468196"/>
    <lineage>
        <taxon>Eukaryota</taxon>
        <taxon>Metazoa</taxon>
        <taxon>Ecdysozoa</taxon>
        <taxon>Arthropoda</taxon>
        <taxon>Hexapoda</taxon>
        <taxon>Insecta</taxon>
        <taxon>Pterygota</taxon>
        <taxon>Neoptera</taxon>
        <taxon>Paraneoptera</taxon>
        <taxon>Psocodea</taxon>
        <taxon>Troctomorpha</taxon>
        <taxon>Phthiraptera</taxon>
        <taxon>Anoplura</taxon>
        <taxon>Polyplacidae</taxon>
        <taxon>Polyplax</taxon>
    </lineage>
</organism>
<dbReference type="Gene3D" id="2.60.120.590">
    <property type="entry name" value="Alpha-ketoglutarate-dependent dioxygenase AlkB-like"/>
    <property type="match status" value="1"/>
</dbReference>
<evidence type="ECO:0000259" key="6">
    <source>
        <dbReference type="Pfam" id="PF13532"/>
    </source>
</evidence>
<proteinExistence type="predicted"/>
<keyword evidence="2" id="KW-0479">Metal-binding</keyword>
<feature type="domain" description="Alpha-ketoglutarate-dependent dioxygenase AlkB-like" evidence="6">
    <location>
        <begin position="93"/>
        <end position="280"/>
    </location>
</feature>
<evidence type="ECO:0000256" key="1">
    <source>
        <dbReference type="ARBA" id="ARBA00001954"/>
    </source>
</evidence>
<reference evidence="7 8" key="1">
    <citation type="submission" date="2023-09" db="EMBL/GenBank/DDBJ databases">
        <title>Genomes of two closely related lineages of the louse Polyplax serrata with different host specificities.</title>
        <authorList>
            <person name="Martinu J."/>
            <person name="Tarabai H."/>
            <person name="Stefka J."/>
            <person name="Hypsa V."/>
        </authorList>
    </citation>
    <scope>NUCLEOTIDE SEQUENCE [LARGE SCALE GENOMIC DNA]</scope>
    <source>
        <strain evidence="7">98ZLc_SE</strain>
    </source>
</reference>
<keyword evidence="5" id="KW-0408">Iron</keyword>
<evidence type="ECO:0000256" key="4">
    <source>
        <dbReference type="ARBA" id="ARBA00023002"/>
    </source>
</evidence>
<dbReference type="InterPro" id="IPR037151">
    <property type="entry name" value="AlkB-like_sf"/>
</dbReference>
<sequence length="293" mass="34023">MTNSFREQFKFYKRKDTPLDMSKIVEIDDWMNPEMCTRRIQFEDTIEVENKIFGMKKASDWFVYQISCVPVMCQDYDNLHNFFSNSGNVNGISTLKKLRWATFGYHHNWNTKVYSESSKSEFPPDLKRLCHCLADILNFKNFDPQAAILNLYNFGSSLSGHTDHSEINLEAPLFSFSFGQSAIFLIGGKTVEENAVPLLIESGDIIIMSQYSRLCYHGIPRIIAANKEPWNSSNVTQNKLSDNPHEKIFDDDIIEELYDSKQWTPYNEYVNKNRINLNIRQVLLPGQQLLRTS</sequence>
<evidence type="ECO:0000313" key="8">
    <source>
        <dbReference type="Proteomes" id="UP001359485"/>
    </source>
</evidence>
<dbReference type="PANTHER" id="PTHR16557:SF2">
    <property type="entry name" value="NUCLEIC ACID DIOXYGENASE ALKBH1"/>
    <property type="match status" value="1"/>
</dbReference>
<dbReference type="EMBL" id="JAWJWF010000001">
    <property type="protein sequence ID" value="KAK6642264.1"/>
    <property type="molecule type" value="Genomic_DNA"/>
</dbReference>